<dbReference type="EMBL" id="DRTH01000184">
    <property type="protein sequence ID" value="HHF08734.1"/>
    <property type="molecule type" value="Genomic_DNA"/>
</dbReference>
<accession>A0A7C5I387</accession>
<feature type="non-terminal residue" evidence="1">
    <location>
        <position position="81"/>
    </location>
</feature>
<proteinExistence type="predicted"/>
<protein>
    <submittedName>
        <fullName evidence="1">Uncharacterized protein</fullName>
    </submittedName>
</protein>
<comment type="caution">
    <text evidence="1">The sequence shown here is derived from an EMBL/GenBank/DDBJ whole genome shotgun (WGS) entry which is preliminary data.</text>
</comment>
<organism evidence="1">
    <name type="scientific">Kosmotoga arenicorallina</name>
    <dbReference type="NCBI Taxonomy" id="688066"/>
    <lineage>
        <taxon>Bacteria</taxon>
        <taxon>Thermotogati</taxon>
        <taxon>Thermotogota</taxon>
        <taxon>Thermotogae</taxon>
        <taxon>Kosmotogales</taxon>
        <taxon>Kosmotogaceae</taxon>
        <taxon>Kosmotoga</taxon>
    </lineage>
</organism>
<name>A0A7C5I387_9BACT</name>
<evidence type="ECO:0000313" key="1">
    <source>
        <dbReference type="EMBL" id="HHF08734.1"/>
    </source>
</evidence>
<sequence>MKLKSLSVIGLEKNTGKTESLRYIVKLIKRENPRRVLCLTSIGLDGESVDQVTLTPKPEIIIHEGDLFATSEVHYKEKKFL</sequence>
<dbReference type="Proteomes" id="UP000886129">
    <property type="component" value="Unassembled WGS sequence"/>
</dbReference>
<gene>
    <name evidence="1" type="ORF">ENL26_03045</name>
</gene>
<reference evidence="1" key="1">
    <citation type="journal article" date="2020" name="mSystems">
        <title>Genome- and Community-Level Interaction Insights into Carbon Utilization and Element Cycling Functions of Hydrothermarchaeota in Hydrothermal Sediment.</title>
        <authorList>
            <person name="Zhou Z."/>
            <person name="Liu Y."/>
            <person name="Xu W."/>
            <person name="Pan J."/>
            <person name="Luo Z.H."/>
            <person name="Li M."/>
        </authorList>
    </citation>
    <scope>NUCLEOTIDE SEQUENCE [LARGE SCALE GENOMIC DNA]</scope>
    <source>
        <strain evidence="1">HyVt-80</strain>
    </source>
</reference>
<dbReference type="AlphaFoldDB" id="A0A7C5I387"/>